<protein>
    <recommendedName>
        <fullName evidence="3">Miraculin</fullName>
    </recommendedName>
</protein>
<organism evidence="1 2">
    <name type="scientific">Papaver nudicaule</name>
    <name type="common">Iceland poppy</name>
    <dbReference type="NCBI Taxonomy" id="74823"/>
    <lineage>
        <taxon>Eukaryota</taxon>
        <taxon>Viridiplantae</taxon>
        <taxon>Streptophyta</taxon>
        <taxon>Embryophyta</taxon>
        <taxon>Tracheophyta</taxon>
        <taxon>Spermatophyta</taxon>
        <taxon>Magnoliopsida</taxon>
        <taxon>Ranunculales</taxon>
        <taxon>Papaveraceae</taxon>
        <taxon>Papaveroideae</taxon>
        <taxon>Papaver</taxon>
    </lineage>
</organism>
<dbReference type="GO" id="GO:0004866">
    <property type="term" value="F:endopeptidase inhibitor activity"/>
    <property type="evidence" value="ECO:0007669"/>
    <property type="project" value="InterPro"/>
</dbReference>
<dbReference type="CDD" id="cd23375">
    <property type="entry name" value="beta-trefoil_STI_VvMLP-like"/>
    <property type="match status" value="1"/>
</dbReference>
<dbReference type="PANTHER" id="PTHR33107">
    <property type="entry name" value="KUNITZ TRYPSIN INHIBITOR 2"/>
    <property type="match status" value="1"/>
</dbReference>
<evidence type="ECO:0000313" key="2">
    <source>
        <dbReference type="Proteomes" id="UP001177140"/>
    </source>
</evidence>
<proteinExistence type="predicted"/>
<dbReference type="SMART" id="SM00452">
    <property type="entry name" value="STI"/>
    <property type="match status" value="1"/>
</dbReference>
<sequence length="244" mass="27330">MDISIDTILRILIPMLIFAISNYIDLSEPEAEFNYSSVSYSHQEPVRDFLDREVRVGVKYYIIPVLFVRGAFGGCPLTLGQQMNGTQCPSQVVEVPVDTMRGLPVTFTHVYGNGRVIRLSTDLNIEVSAKSACKKSSSMVWRLADYVEPEGRWFVEMGGVKGNLGTNQTVRSWFKIEKFVYDGDGYRSGHKLVYCPESDVCETCKTVCTDVGIYSGVDGVRRLALVDNYQVKPLRVAFLPSDLL</sequence>
<name>A0AA41S2A2_PAPNU</name>
<keyword evidence="2" id="KW-1185">Reference proteome</keyword>
<dbReference type="Proteomes" id="UP001177140">
    <property type="component" value="Unassembled WGS sequence"/>
</dbReference>
<accession>A0AA41S2A2</accession>
<dbReference type="Gene3D" id="2.80.10.50">
    <property type="match status" value="1"/>
</dbReference>
<dbReference type="AlphaFoldDB" id="A0AA41S2A2"/>
<evidence type="ECO:0000313" key="1">
    <source>
        <dbReference type="EMBL" id="MCL7028767.1"/>
    </source>
</evidence>
<reference evidence="1" key="1">
    <citation type="submission" date="2022-03" db="EMBL/GenBank/DDBJ databases">
        <title>A functionally conserved STORR gene fusion in Papaver species that diverged 16.8 million years ago.</title>
        <authorList>
            <person name="Catania T."/>
        </authorList>
    </citation>
    <scope>NUCLEOTIDE SEQUENCE</scope>
    <source>
        <strain evidence="1">S-191538</strain>
    </source>
</reference>
<comment type="caution">
    <text evidence="1">The sequence shown here is derived from an EMBL/GenBank/DDBJ whole genome shotgun (WGS) entry which is preliminary data.</text>
</comment>
<dbReference type="PANTHER" id="PTHR33107:SF5">
    <property type="entry name" value="KUNITZ TRYPSIN INHIBITOR 5"/>
    <property type="match status" value="1"/>
</dbReference>
<dbReference type="InterPro" id="IPR011065">
    <property type="entry name" value="Kunitz_inhibitor_STI-like_sf"/>
</dbReference>
<evidence type="ECO:0008006" key="3">
    <source>
        <dbReference type="Google" id="ProtNLM"/>
    </source>
</evidence>
<gene>
    <name evidence="1" type="ORF">MKW94_003825</name>
</gene>
<dbReference type="EMBL" id="JAJJMA010083188">
    <property type="protein sequence ID" value="MCL7028767.1"/>
    <property type="molecule type" value="Genomic_DNA"/>
</dbReference>
<dbReference type="InterPro" id="IPR002160">
    <property type="entry name" value="Prot_inh_Kunz-lg"/>
</dbReference>
<dbReference type="Pfam" id="PF00197">
    <property type="entry name" value="Kunitz_legume"/>
    <property type="match status" value="1"/>
</dbReference>
<dbReference type="SUPFAM" id="SSF50386">
    <property type="entry name" value="STI-like"/>
    <property type="match status" value="1"/>
</dbReference>